<accession>A0A813F172</accession>
<sequence>MPRETAVRSMETPTSPLAVQRPEFPIHWGEPSSREVLDSPPLIKLQQPAAIQAKDLMGCPQPAANQAKDPISQVHSQRLTNIISSQLSQMTSVTAGRLPATRQ</sequence>
<protein>
    <submittedName>
        <fullName evidence="1">Uncharacterized protein</fullName>
    </submittedName>
</protein>
<organism evidence="1 2">
    <name type="scientific">Polarella glacialis</name>
    <name type="common">Dinoflagellate</name>
    <dbReference type="NCBI Taxonomy" id="89957"/>
    <lineage>
        <taxon>Eukaryota</taxon>
        <taxon>Sar</taxon>
        <taxon>Alveolata</taxon>
        <taxon>Dinophyceae</taxon>
        <taxon>Suessiales</taxon>
        <taxon>Suessiaceae</taxon>
        <taxon>Polarella</taxon>
    </lineage>
</organism>
<dbReference type="EMBL" id="CAJNNV010015834">
    <property type="protein sequence ID" value="CAE8603844.1"/>
    <property type="molecule type" value="Genomic_DNA"/>
</dbReference>
<evidence type="ECO:0000313" key="1">
    <source>
        <dbReference type="EMBL" id="CAE8603844.1"/>
    </source>
</evidence>
<dbReference type="Proteomes" id="UP000654075">
    <property type="component" value="Unassembled WGS sequence"/>
</dbReference>
<dbReference type="AlphaFoldDB" id="A0A813F172"/>
<reference evidence="1" key="1">
    <citation type="submission" date="2021-02" db="EMBL/GenBank/DDBJ databases">
        <authorList>
            <person name="Dougan E. K."/>
            <person name="Rhodes N."/>
            <person name="Thang M."/>
            <person name="Chan C."/>
        </authorList>
    </citation>
    <scope>NUCLEOTIDE SEQUENCE</scope>
</reference>
<comment type="caution">
    <text evidence="1">The sequence shown here is derived from an EMBL/GenBank/DDBJ whole genome shotgun (WGS) entry which is preliminary data.</text>
</comment>
<keyword evidence="2" id="KW-1185">Reference proteome</keyword>
<proteinExistence type="predicted"/>
<name>A0A813F172_POLGL</name>
<evidence type="ECO:0000313" key="2">
    <source>
        <dbReference type="Proteomes" id="UP000654075"/>
    </source>
</evidence>
<gene>
    <name evidence="1" type="ORF">PGLA1383_LOCUS22041</name>
</gene>